<dbReference type="Proteomes" id="UP000000763">
    <property type="component" value="Chromosome 6"/>
</dbReference>
<evidence type="ECO:0000313" key="2">
    <source>
        <dbReference type="EMBL" id="BAD53874.1"/>
    </source>
</evidence>
<accession>Q5Z8K2</accession>
<gene>
    <name evidence="2" type="primary">P0550B04.23</name>
</gene>
<feature type="signal peptide" evidence="1">
    <location>
        <begin position="1"/>
        <end position="16"/>
    </location>
</feature>
<protein>
    <submittedName>
        <fullName evidence="2">Uncharacterized protein</fullName>
    </submittedName>
</protein>
<dbReference type="EMBL" id="AP003770">
    <property type="protein sequence ID" value="BAD53874.1"/>
    <property type="molecule type" value="Genomic_DNA"/>
</dbReference>
<keyword evidence="1" id="KW-0732">Signal</keyword>
<reference evidence="3" key="1">
    <citation type="journal article" date="2005" name="Nature">
        <title>The map-based sequence of the rice genome.</title>
        <authorList>
            <consortium name="International rice genome sequencing project (IRGSP)"/>
            <person name="Matsumoto T."/>
            <person name="Wu J."/>
            <person name="Kanamori H."/>
            <person name="Katayose Y."/>
            <person name="Fujisawa M."/>
            <person name="Namiki N."/>
            <person name="Mizuno H."/>
            <person name="Yamamoto K."/>
            <person name="Antonio B.A."/>
            <person name="Baba T."/>
            <person name="Sakata K."/>
            <person name="Nagamura Y."/>
            <person name="Aoki H."/>
            <person name="Arikawa K."/>
            <person name="Arita K."/>
            <person name="Bito T."/>
            <person name="Chiden Y."/>
            <person name="Fujitsuka N."/>
            <person name="Fukunaka R."/>
            <person name="Hamada M."/>
            <person name="Harada C."/>
            <person name="Hayashi A."/>
            <person name="Hijishita S."/>
            <person name="Honda M."/>
            <person name="Hosokawa S."/>
            <person name="Ichikawa Y."/>
            <person name="Idonuma A."/>
            <person name="Iijima M."/>
            <person name="Ikeda M."/>
            <person name="Ikeno M."/>
            <person name="Ito K."/>
            <person name="Ito S."/>
            <person name="Ito T."/>
            <person name="Ito Y."/>
            <person name="Ito Y."/>
            <person name="Iwabuchi A."/>
            <person name="Kamiya K."/>
            <person name="Karasawa W."/>
            <person name="Kurita K."/>
            <person name="Katagiri S."/>
            <person name="Kikuta A."/>
            <person name="Kobayashi H."/>
            <person name="Kobayashi N."/>
            <person name="Machita K."/>
            <person name="Maehara T."/>
            <person name="Masukawa M."/>
            <person name="Mizubayashi T."/>
            <person name="Mukai Y."/>
            <person name="Nagasaki H."/>
            <person name="Nagata Y."/>
            <person name="Naito S."/>
            <person name="Nakashima M."/>
            <person name="Nakama Y."/>
            <person name="Nakamichi Y."/>
            <person name="Nakamura M."/>
            <person name="Meguro A."/>
            <person name="Negishi M."/>
            <person name="Ohta I."/>
            <person name="Ohta T."/>
            <person name="Okamoto M."/>
            <person name="Ono N."/>
            <person name="Saji S."/>
            <person name="Sakaguchi M."/>
            <person name="Sakai K."/>
            <person name="Shibata M."/>
            <person name="Shimokawa T."/>
            <person name="Song J."/>
            <person name="Takazaki Y."/>
            <person name="Terasawa K."/>
            <person name="Tsugane M."/>
            <person name="Tsuji K."/>
            <person name="Ueda S."/>
            <person name="Waki K."/>
            <person name="Yamagata H."/>
            <person name="Yamamoto M."/>
            <person name="Yamamoto S."/>
            <person name="Yamane H."/>
            <person name="Yoshiki S."/>
            <person name="Yoshihara R."/>
            <person name="Yukawa K."/>
            <person name="Zhong H."/>
            <person name="Yano M."/>
            <person name="Yuan Q."/>
            <person name="Ouyang S."/>
            <person name="Liu J."/>
            <person name="Jones K.M."/>
            <person name="Gansberger K."/>
            <person name="Moffat K."/>
            <person name="Hill J."/>
            <person name="Bera J."/>
            <person name="Fadrosh D."/>
            <person name="Jin S."/>
            <person name="Johri S."/>
            <person name="Kim M."/>
            <person name="Overton L."/>
            <person name="Reardon M."/>
            <person name="Tsitrin T."/>
            <person name="Vuong H."/>
            <person name="Weaver B."/>
            <person name="Ciecko A."/>
            <person name="Tallon L."/>
            <person name="Jackson J."/>
            <person name="Pai G."/>
            <person name="Aken S.V."/>
            <person name="Utterback T."/>
            <person name="Reidmuller S."/>
            <person name="Feldblyum T."/>
            <person name="Hsiao J."/>
            <person name="Zismann V."/>
            <person name="Iobst S."/>
            <person name="de Vazeille A.R."/>
            <person name="Buell C.R."/>
            <person name="Ying K."/>
            <person name="Li Y."/>
            <person name="Lu T."/>
            <person name="Huang Y."/>
            <person name="Zhao Q."/>
            <person name="Feng Q."/>
            <person name="Zhang L."/>
            <person name="Zhu J."/>
            <person name="Weng Q."/>
            <person name="Mu J."/>
            <person name="Lu Y."/>
            <person name="Fan D."/>
            <person name="Liu Y."/>
            <person name="Guan J."/>
            <person name="Zhang Y."/>
            <person name="Yu S."/>
            <person name="Liu X."/>
            <person name="Zhang Y."/>
            <person name="Hong G."/>
            <person name="Han B."/>
            <person name="Choisne N."/>
            <person name="Demange N."/>
            <person name="Orjeda G."/>
            <person name="Samain S."/>
            <person name="Cattolico L."/>
            <person name="Pelletier E."/>
            <person name="Couloux A."/>
            <person name="Segurens B."/>
            <person name="Wincker P."/>
            <person name="D'Hont A."/>
            <person name="Scarpelli C."/>
            <person name="Weissenbach J."/>
            <person name="Salanoubat M."/>
            <person name="Quetier F."/>
            <person name="Yu Y."/>
            <person name="Kim H.R."/>
            <person name="Rambo T."/>
            <person name="Currie J."/>
            <person name="Collura K."/>
            <person name="Luo M."/>
            <person name="Yang T."/>
            <person name="Ammiraju J.S.S."/>
            <person name="Engler F."/>
            <person name="Soderlund C."/>
            <person name="Wing R.A."/>
            <person name="Palmer L.E."/>
            <person name="de la Bastide M."/>
            <person name="Spiegel L."/>
            <person name="Nascimento L."/>
            <person name="Zutavern T."/>
            <person name="O'Shaughnessy A."/>
            <person name="Dike S."/>
            <person name="Dedhia N."/>
            <person name="Preston R."/>
            <person name="Balija V."/>
            <person name="McCombie W.R."/>
            <person name="Chow T."/>
            <person name="Chen H."/>
            <person name="Chung M."/>
            <person name="Chen C."/>
            <person name="Shaw J."/>
            <person name="Wu H."/>
            <person name="Hsiao K."/>
            <person name="Chao Y."/>
            <person name="Chu M."/>
            <person name="Cheng C."/>
            <person name="Hour A."/>
            <person name="Lee P."/>
            <person name="Lin S."/>
            <person name="Lin Y."/>
            <person name="Liou J."/>
            <person name="Liu S."/>
            <person name="Hsing Y."/>
            <person name="Raghuvanshi S."/>
            <person name="Mohanty A."/>
            <person name="Bharti A.K."/>
            <person name="Gaur A."/>
            <person name="Gupta V."/>
            <person name="Kumar D."/>
            <person name="Ravi V."/>
            <person name="Vij S."/>
            <person name="Kapur A."/>
            <person name="Khurana P."/>
            <person name="Khurana P."/>
            <person name="Khurana J.P."/>
            <person name="Tyagi A.K."/>
            <person name="Gaikwad K."/>
            <person name="Singh A."/>
            <person name="Dalal V."/>
            <person name="Srivastava S."/>
            <person name="Dixit A."/>
            <person name="Pal A.K."/>
            <person name="Ghazi I.A."/>
            <person name="Yadav M."/>
            <person name="Pandit A."/>
            <person name="Bhargava A."/>
            <person name="Sureshbabu K."/>
            <person name="Batra K."/>
            <person name="Sharma T.R."/>
            <person name="Mohapatra T."/>
            <person name="Singh N.K."/>
            <person name="Messing J."/>
            <person name="Nelson A.B."/>
            <person name="Fuks G."/>
            <person name="Kavchok S."/>
            <person name="Keizer G."/>
            <person name="Linton E."/>
            <person name="Llaca V."/>
            <person name="Song R."/>
            <person name="Tanyolac B."/>
            <person name="Young S."/>
            <person name="Ho-Il K."/>
            <person name="Hahn J.H."/>
            <person name="Sangsakoo G."/>
            <person name="Vanavichit A."/>
            <person name="de Mattos Luiz.A.T."/>
            <person name="Zimmer P.D."/>
            <person name="Malone G."/>
            <person name="Dellagostin O."/>
            <person name="de Oliveira A.C."/>
            <person name="Bevan M."/>
            <person name="Bancroft I."/>
            <person name="Minx P."/>
            <person name="Cordum H."/>
            <person name="Wilson R."/>
            <person name="Cheng Z."/>
            <person name="Jin W."/>
            <person name="Jiang J."/>
            <person name="Leong S.A."/>
            <person name="Iwama H."/>
            <person name="Gojobori T."/>
            <person name="Itoh T."/>
            <person name="Niimura Y."/>
            <person name="Fujii Y."/>
            <person name="Habara T."/>
            <person name="Sakai H."/>
            <person name="Sato Y."/>
            <person name="Wilson G."/>
            <person name="Kumar K."/>
            <person name="McCouch S."/>
            <person name="Juretic N."/>
            <person name="Hoen D."/>
            <person name="Wright S."/>
            <person name="Bruskiewich R."/>
            <person name="Bureau T."/>
            <person name="Miyao A."/>
            <person name="Hirochika H."/>
            <person name="Nishikawa T."/>
            <person name="Kadowaki K."/>
            <person name="Sugiura M."/>
            <person name="Burr B."/>
            <person name="Sasaki T."/>
        </authorList>
    </citation>
    <scope>NUCLEOTIDE SEQUENCE [LARGE SCALE GENOMIC DNA]</scope>
    <source>
        <strain evidence="3">cv. Nipponbare</strain>
    </source>
</reference>
<proteinExistence type="predicted"/>
<feature type="chain" id="PRO_5004264766" evidence="1">
    <location>
        <begin position="17"/>
        <end position="59"/>
    </location>
</feature>
<evidence type="ECO:0000313" key="3">
    <source>
        <dbReference type="Proteomes" id="UP000000763"/>
    </source>
</evidence>
<dbReference type="AlphaFoldDB" id="Q5Z8K2"/>
<evidence type="ECO:0000256" key="1">
    <source>
        <dbReference type="SAM" id="SignalP"/>
    </source>
</evidence>
<organism evidence="2 3">
    <name type="scientific">Oryza sativa subsp. japonica</name>
    <name type="common">Rice</name>
    <dbReference type="NCBI Taxonomy" id="39947"/>
    <lineage>
        <taxon>Eukaryota</taxon>
        <taxon>Viridiplantae</taxon>
        <taxon>Streptophyta</taxon>
        <taxon>Embryophyta</taxon>
        <taxon>Tracheophyta</taxon>
        <taxon>Spermatophyta</taxon>
        <taxon>Magnoliopsida</taxon>
        <taxon>Liliopsida</taxon>
        <taxon>Poales</taxon>
        <taxon>Poaceae</taxon>
        <taxon>BOP clade</taxon>
        <taxon>Oryzoideae</taxon>
        <taxon>Oryzeae</taxon>
        <taxon>Oryzinae</taxon>
        <taxon>Oryza</taxon>
        <taxon>Oryza sativa</taxon>
    </lineage>
</organism>
<sequence>MQPFVFLLHTIGVARLLDIATVFLALEPLTEDERERKSRRPKLQTTAIELLIAVEGGLP</sequence>
<reference evidence="3" key="2">
    <citation type="journal article" date="2008" name="Nucleic Acids Res.">
        <title>The rice annotation project database (RAP-DB): 2008 update.</title>
        <authorList>
            <consortium name="The rice annotation project (RAP)"/>
        </authorList>
    </citation>
    <scope>GENOME REANNOTATION</scope>
    <source>
        <strain evidence="3">cv. Nipponbare</strain>
    </source>
</reference>
<name>Q5Z8K2_ORYSJ</name>